<dbReference type="InterPro" id="IPR000086">
    <property type="entry name" value="NUDIX_hydrolase_dom"/>
</dbReference>
<evidence type="ECO:0000256" key="10">
    <source>
        <dbReference type="ARBA" id="ARBA00071467"/>
    </source>
</evidence>
<dbReference type="PANTHER" id="PTHR11839">
    <property type="entry name" value="UDP/ADP-SUGAR PYROPHOSPHATASE"/>
    <property type="match status" value="1"/>
</dbReference>
<evidence type="ECO:0000256" key="4">
    <source>
        <dbReference type="ARBA" id="ARBA00022490"/>
    </source>
</evidence>
<feature type="domain" description="Nudix hydrolase" evidence="12">
    <location>
        <begin position="38"/>
        <end position="196"/>
    </location>
</feature>
<dbReference type="Proteomes" id="UP000283509">
    <property type="component" value="Unassembled WGS sequence"/>
</dbReference>
<keyword evidence="4" id="KW-0963">Cytoplasm</keyword>
<name>A0A423TEN5_PENVA</name>
<evidence type="ECO:0000256" key="6">
    <source>
        <dbReference type="ARBA" id="ARBA00022842"/>
    </source>
</evidence>
<protein>
    <recommendedName>
        <fullName evidence="10">Uridine diphosphate glucose pyrophosphatase NUDT14</fullName>
        <ecNumber evidence="9">3.6.1.45</ecNumber>
    </recommendedName>
    <alternativeName>
        <fullName evidence="11">Nucleoside diphosphate-linked moiety X motif 14</fullName>
    </alternativeName>
</protein>
<comment type="catalytic activity">
    <reaction evidence="7">
        <text>UDP-sugar + H2O = UMP + alpha-D-aldose 1-phosphate.</text>
        <dbReference type="EC" id="3.6.1.45"/>
    </reaction>
</comment>
<proteinExistence type="predicted"/>
<dbReference type="InterPro" id="IPR015797">
    <property type="entry name" value="NUDIX_hydrolase-like_dom_sf"/>
</dbReference>
<evidence type="ECO:0000256" key="5">
    <source>
        <dbReference type="ARBA" id="ARBA00022801"/>
    </source>
</evidence>
<dbReference type="EC" id="3.6.1.45" evidence="9"/>
<comment type="subcellular location">
    <subcellularLocation>
        <location evidence="2">Cytoplasm</location>
    </subcellularLocation>
</comment>
<evidence type="ECO:0000259" key="12">
    <source>
        <dbReference type="PROSITE" id="PS51462"/>
    </source>
</evidence>
<dbReference type="GO" id="GO:0005737">
    <property type="term" value="C:cytoplasm"/>
    <property type="evidence" value="ECO:0007669"/>
    <property type="project" value="UniProtKB-SubCell"/>
</dbReference>
<evidence type="ECO:0000256" key="9">
    <source>
        <dbReference type="ARBA" id="ARBA00066480"/>
    </source>
</evidence>
<dbReference type="PANTHER" id="PTHR11839:SF15">
    <property type="entry name" value="URIDINE DIPHOSPHATE GLUCOSE PYROPHOSPHATASE NUDT14"/>
    <property type="match status" value="1"/>
</dbReference>
<accession>A0A423TEN5</accession>
<dbReference type="GO" id="GO:0006753">
    <property type="term" value="P:nucleoside phosphate metabolic process"/>
    <property type="evidence" value="ECO:0007669"/>
    <property type="project" value="TreeGrafter"/>
</dbReference>
<dbReference type="PROSITE" id="PS51462">
    <property type="entry name" value="NUDIX"/>
    <property type="match status" value="1"/>
</dbReference>
<comment type="cofactor">
    <cofactor evidence="1">
        <name>Mg(2+)</name>
        <dbReference type="ChEBI" id="CHEBI:18420"/>
    </cofactor>
</comment>
<keyword evidence="14" id="KW-1185">Reference proteome</keyword>
<dbReference type="NCBIfam" id="TIGR00052">
    <property type="entry name" value="nudix-type nucleoside diphosphatase, YffH/AdpP family"/>
    <property type="match status" value="1"/>
</dbReference>
<evidence type="ECO:0000256" key="7">
    <source>
        <dbReference type="ARBA" id="ARBA00051086"/>
    </source>
</evidence>
<dbReference type="InterPro" id="IPR004385">
    <property type="entry name" value="NDP_pyrophosphatase"/>
</dbReference>
<keyword evidence="6" id="KW-0460">Magnesium</keyword>
<evidence type="ECO:0000313" key="13">
    <source>
        <dbReference type="EMBL" id="ROT74940.1"/>
    </source>
</evidence>
<comment type="caution">
    <text evidence="13">The sequence shown here is derived from an EMBL/GenBank/DDBJ whole genome shotgun (WGS) entry which is preliminary data.</text>
</comment>
<reference evidence="13 14" key="1">
    <citation type="submission" date="2018-04" db="EMBL/GenBank/DDBJ databases">
        <authorList>
            <person name="Zhang X."/>
            <person name="Yuan J."/>
            <person name="Li F."/>
            <person name="Xiang J."/>
        </authorList>
    </citation>
    <scope>NUCLEOTIDE SEQUENCE [LARGE SCALE GENOMIC DNA]</scope>
    <source>
        <tissue evidence="13">Muscle</tissue>
    </source>
</reference>
<dbReference type="Gene3D" id="3.90.79.10">
    <property type="entry name" value="Nucleoside Triphosphate Pyrophosphohydrolase"/>
    <property type="match status" value="1"/>
</dbReference>
<dbReference type="GO" id="GO:0019693">
    <property type="term" value="P:ribose phosphate metabolic process"/>
    <property type="evidence" value="ECO:0007669"/>
    <property type="project" value="TreeGrafter"/>
</dbReference>
<sequence length="210" mass="23569">MDDIKDVSVEPLTSSQFVKPYRMHYKQNNVEKIWDLVSLHESVSIIIFNTDRKKLVLVKQFRPAVYYGAIPREERKLGSTDTSKYPGSAGLTLELCAGIVDKTKDLALTAKEEVLEECGYEAPLESFEKVLKYRSGVGVSGDQQTMFYVEVTDKMKVSQGGGLADEGEMIEVVEMSIPEVRQYLNQSDVNSPGGLLFGLMWFLNNKAPKE</sequence>
<dbReference type="FunFam" id="3.90.79.10:FF:000035">
    <property type="entry name" value="Uridine diphosphate glucose pyrophosphatase"/>
    <property type="match status" value="1"/>
</dbReference>
<comment type="subunit">
    <text evidence="3">Homodimer.</text>
</comment>
<dbReference type="GO" id="GO:0008768">
    <property type="term" value="F:UDP-sugar diphosphatase activity"/>
    <property type="evidence" value="ECO:0007669"/>
    <property type="project" value="UniProtKB-EC"/>
</dbReference>
<evidence type="ECO:0000256" key="2">
    <source>
        <dbReference type="ARBA" id="ARBA00004496"/>
    </source>
</evidence>
<dbReference type="CDD" id="cd18887">
    <property type="entry name" value="NUDIX_UGPPase_Nudt14"/>
    <property type="match status" value="1"/>
</dbReference>
<dbReference type="STRING" id="6689.A0A423TEN5"/>
<keyword evidence="5" id="KW-0378">Hydrolase</keyword>
<evidence type="ECO:0000256" key="8">
    <source>
        <dbReference type="ARBA" id="ARBA00054674"/>
    </source>
</evidence>
<evidence type="ECO:0000256" key="1">
    <source>
        <dbReference type="ARBA" id="ARBA00001946"/>
    </source>
</evidence>
<gene>
    <name evidence="13" type="ORF">C7M84_006542</name>
</gene>
<reference evidence="13 14" key="2">
    <citation type="submission" date="2019-01" db="EMBL/GenBank/DDBJ databases">
        <title>The decoding of complex shrimp genome reveals the adaptation for benthos swimmer, frequently molting mechanism and breeding impact on genome.</title>
        <authorList>
            <person name="Sun Y."/>
            <person name="Gao Y."/>
            <person name="Yu Y."/>
        </authorList>
    </citation>
    <scope>NUCLEOTIDE SEQUENCE [LARGE SCALE GENOMIC DNA]</scope>
    <source>
        <tissue evidence="13">Muscle</tissue>
    </source>
</reference>
<dbReference type="SUPFAM" id="SSF55811">
    <property type="entry name" value="Nudix"/>
    <property type="match status" value="1"/>
</dbReference>
<comment type="function">
    <text evidence="8">Hydrolyzes UDP-glucose to glucose 1-phosphate and UMP and ADP-ribose to ribose 5-phosphate and AMP. The physiological substrate is probably UDP-glucose. Poor activity on other substrates such as ADP-glucose, CDP-glucose, GDP-glucose and GDP-mannose.</text>
</comment>
<evidence type="ECO:0000256" key="11">
    <source>
        <dbReference type="ARBA" id="ARBA00080475"/>
    </source>
</evidence>
<dbReference type="OrthoDB" id="10249920at2759"/>
<dbReference type="EMBL" id="QCYY01001831">
    <property type="protein sequence ID" value="ROT74940.1"/>
    <property type="molecule type" value="Genomic_DNA"/>
</dbReference>
<dbReference type="GO" id="GO:0046872">
    <property type="term" value="F:metal ion binding"/>
    <property type="evidence" value="ECO:0007669"/>
    <property type="project" value="InterPro"/>
</dbReference>
<dbReference type="AlphaFoldDB" id="A0A423TEN5"/>
<evidence type="ECO:0000256" key="3">
    <source>
        <dbReference type="ARBA" id="ARBA00011738"/>
    </source>
</evidence>
<evidence type="ECO:0000313" key="14">
    <source>
        <dbReference type="Proteomes" id="UP000283509"/>
    </source>
</evidence>
<organism evidence="13 14">
    <name type="scientific">Penaeus vannamei</name>
    <name type="common">Whiteleg shrimp</name>
    <name type="synonym">Litopenaeus vannamei</name>
    <dbReference type="NCBI Taxonomy" id="6689"/>
    <lineage>
        <taxon>Eukaryota</taxon>
        <taxon>Metazoa</taxon>
        <taxon>Ecdysozoa</taxon>
        <taxon>Arthropoda</taxon>
        <taxon>Crustacea</taxon>
        <taxon>Multicrustacea</taxon>
        <taxon>Malacostraca</taxon>
        <taxon>Eumalacostraca</taxon>
        <taxon>Eucarida</taxon>
        <taxon>Decapoda</taxon>
        <taxon>Dendrobranchiata</taxon>
        <taxon>Penaeoidea</taxon>
        <taxon>Penaeidae</taxon>
        <taxon>Penaeus</taxon>
    </lineage>
</organism>